<evidence type="ECO:0000313" key="2">
    <source>
        <dbReference type="EMBL" id="AFA52591.1"/>
    </source>
</evidence>
<sequence>MVLRIMLCIFSILTSTSSLHSIRKIRKFTSKSRLFDSSYDNQKTLHEFLKSKANVANPPKRLETLLKLFEIKKVETCDPNDRRNLHPFFIPLANSGDDFGSKIGLLRWPTAPDKFPMPLVKANSVGMELMANDIDMYIRRVASEEDFKETSISKDIVKLANEGLPENSKPYQGGSAANFKFGLQKFQLLNIGPFPDLYVWLVNSHLSRGDEISALTAAEKFNELFPGWGYPYAFYSKTLSRMKGRHLEARDAAKVAMRCPLWTLTLDKAELKSIFELGGYGNEIDVEVLHRRMAEDVQEDKKNEGKQPVQIALDRAAHVMDAVVVGRGTWGDVREELYGLYKEAGMSHLAEFVRC</sequence>
<name>H6WBA3_VAULI</name>
<dbReference type="PANTHER" id="PTHR35115">
    <property type="entry name" value="CYCLIN DELTA-3"/>
    <property type="match status" value="1"/>
</dbReference>
<dbReference type="EMBL" id="JQ062422">
    <property type="protein sequence ID" value="AFA52591.1"/>
    <property type="molecule type" value="Genomic_DNA"/>
</dbReference>
<protein>
    <submittedName>
        <fullName evidence="2">Uncharacterized protein</fullName>
    </submittedName>
</protein>
<feature type="signal peptide" evidence="1">
    <location>
        <begin position="1"/>
        <end position="18"/>
    </location>
</feature>
<organism evidence="2">
    <name type="scientific">Vaucheria litorea</name>
    <name type="common">Yellow-green alga</name>
    <dbReference type="NCBI Taxonomy" id="109269"/>
    <lineage>
        <taxon>Eukaryota</taxon>
        <taxon>Sar</taxon>
        <taxon>Stramenopiles</taxon>
        <taxon>Ochrophyta</taxon>
        <taxon>PX clade</taxon>
        <taxon>Xanthophyceae</taxon>
        <taxon>Vaucheriales</taxon>
        <taxon>Vaucheriaceae</taxon>
        <taxon>Vaucheria</taxon>
    </lineage>
</organism>
<reference evidence="2" key="1">
    <citation type="journal article" date="2012" name="Mol. Biol. Evol.">
        <title>Transcriptomic Evidence for the Expression of Horizontally Transferred Algal Nuclear Genes in the Photosynthetic Sea Slug, Elysia chlorotica.</title>
        <authorList>
            <person name="Pierce S.K."/>
            <person name="Fang X."/>
            <person name="Schwartz J.A."/>
            <person name="Jiang X."/>
            <person name="Zhao W."/>
            <person name="Curtis N.E."/>
            <person name="Kocot K.M."/>
            <person name="Yang B."/>
            <person name="Wang J."/>
        </authorList>
    </citation>
    <scope>NUCLEOTIDE SEQUENCE</scope>
</reference>
<keyword evidence="1" id="KW-0732">Signal</keyword>
<dbReference type="PANTHER" id="PTHR35115:SF1">
    <property type="entry name" value="PROTEIN IN CHLOROPLAST ATPASE BIOGENESIS, CHLOROPLASTIC"/>
    <property type="match status" value="1"/>
</dbReference>
<evidence type="ECO:0000256" key="1">
    <source>
        <dbReference type="SAM" id="SignalP"/>
    </source>
</evidence>
<accession>H6WBA3</accession>
<feature type="chain" id="PRO_5003608176" evidence="1">
    <location>
        <begin position="19"/>
        <end position="355"/>
    </location>
</feature>
<dbReference type="AlphaFoldDB" id="H6WBA3"/>
<proteinExistence type="predicted"/>
<dbReference type="InterPro" id="IPR045287">
    <property type="entry name" value="PAB"/>
</dbReference>